<dbReference type="Proteomes" id="UP000054007">
    <property type="component" value="Unassembled WGS sequence"/>
</dbReference>
<protein>
    <submittedName>
        <fullName evidence="1">Uncharacterized protein</fullName>
    </submittedName>
</protein>
<dbReference type="EMBL" id="KN880468">
    <property type="protein sequence ID" value="KIY70398.1"/>
    <property type="molecule type" value="Genomic_DNA"/>
</dbReference>
<organism evidence="1 2">
    <name type="scientific">Cylindrobasidium torrendii FP15055 ss-10</name>
    <dbReference type="NCBI Taxonomy" id="1314674"/>
    <lineage>
        <taxon>Eukaryota</taxon>
        <taxon>Fungi</taxon>
        <taxon>Dikarya</taxon>
        <taxon>Basidiomycota</taxon>
        <taxon>Agaricomycotina</taxon>
        <taxon>Agaricomycetes</taxon>
        <taxon>Agaricomycetidae</taxon>
        <taxon>Agaricales</taxon>
        <taxon>Marasmiineae</taxon>
        <taxon>Physalacriaceae</taxon>
        <taxon>Cylindrobasidium</taxon>
    </lineage>
</organism>
<proteinExistence type="predicted"/>
<reference evidence="1 2" key="1">
    <citation type="journal article" date="2015" name="Fungal Genet. Biol.">
        <title>Evolution of novel wood decay mechanisms in Agaricales revealed by the genome sequences of Fistulina hepatica and Cylindrobasidium torrendii.</title>
        <authorList>
            <person name="Floudas D."/>
            <person name="Held B.W."/>
            <person name="Riley R."/>
            <person name="Nagy L.G."/>
            <person name="Koehler G."/>
            <person name="Ransdell A.S."/>
            <person name="Younus H."/>
            <person name="Chow J."/>
            <person name="Chiniquy J."/>
            <person name="Lipzen A."/>
            <person name="Tritt A."/>
            <person name="Sun H."/>
            <person name="Haridas S."/>
            <person name="LaButti K."/>
            <person name="Ohm R.A."/>
            <person name="Kues U."/>
            <person name="Blanchette R.A."/>
            <person name="Grigoriev I.V."/>
            <person name="Minto R.E."/>
            <person name="Hibbett D.S."/>
        </authorList>
    </citation>
    <scope>NUCLEOTIDE SEQUENCE [LARGE SCALE GENOMIC DNA]</scope>
    <source>
        <strain evidence="1 2">FP15055 ss-10</strain>
    </source>
</reference>
<keyword evidence="2" id="KW-1185">Reference proteome</keyword>
<gene>
    <name evidence="1" type="ORF">CYLTODRAFT_488076</name>
</gene>
<accession>A0A0D7BIL3</accession>
<dbReference type="AlphaFoldDB" id="A0A0D7BIL3"/>
<dbReference type="Gene3D" id="3.80.10.10">
    <property type="entry name" value="Ribonuclease Inhibitor"/>
    <property type="match status" value="1"/>
</dbReference>
<dbReference type="InterPro" id="IPR032675">
    <property type="entry name" value="LRR_dom_sf"/>
</dbReference>
<name>A0A0D7BIL3_9AGAR</name>
<dbReference type="SUPFAM" id="SSF52047">
    <property type="entry name" value="RNI-like"/>
    <property type="match status" value="1"/>
</dbReference>
<evidence type="ECO:0000313" key="1">
    <source>
        <dbReference type="EMBL" id="KIY70398.1"/>
    </source>
</evidence>
<sequence length="502" mass="57048">MLRLEYPTARRGGPDGFDSASDDDGDYANFEHQRINWTVQIDALPVEILGEVFACFHDVTLPIAFDGYADDEEEDLPLRETEAQMSQRIFRKKFALQTLPTRVCQRWRFAFWRAGSCVWHRQCIYAPPARLEMTSSAKDAYWNFIETSISRAPKANVHLFVLTCDSRPEDEAKLAKNLARVLPYASKARFILLSPSQTLLPAFRGEIKQPFPGITSIAMDGQYQKDSDYTARRYYQDFANFFFDLLPNMDPVLLGDALSNIEPRQDHLRRLRTLRIYDLEAPLLNDMPLLEWLEVADLDTDIDYTIPSLLPGPTVAHNTLRSFVMRDCPLTDHFQYIRLPALRHLEIKRIAWPSDNDMPFIENNTFKLQTLVVQSKRITPVLLDVLMLHQKTITALHVHHPVTPVASANTLLAFIGVPHVLPGLQSLTLAFRPNPSQLKNLIALVQARGTLLRELTLKATGSNKNTKKDRTLETAVDVCRKAGCSVKVSNSLGGPYFETPRT</sequence>
<evidence type="ECO:0000313" key="2">
    <source>
        <dbReference type="Proteomes" id="UP000054007"/>
    </source>
</evidence>